<organism evidence="2 3">
    <name type="scientific">Penicillium citrinum</name>
    <dbReference type="NCBI Taxonomy" id="5077"/>
    <lineage>
        <taxon>Eukaryota</taxon>
        <taxon>Fungi</taxon>
        <taxon>Dikarya</taxon>
        <taxon>Ascomycota</taxon>
        <taxon>Pezizomycotina</taxon>
        <taxon>Eurotiomycetes</taxon>
        <taxon>Eurotiomycetidae</taxon>
        <taxon>Eurotiales</taxon>
        <taxon>Aspergillaceae</taxon>
        <taxon>Penicillium</taxon>
    </lineage>
</organism>
<dbReference type="GeneID" id="81383869"/>
<feature type="compositionally biased region" description="Basic and acidic residues" evidence="1">
    <location>
        <begin position="368"/>
        <end position="382"/>
    </location>
</feature>
<evidence type="ECO:0008006" key="4">
    <source>
        <dbReference type="Google" id="ProtNLM"/>
    </source>
</evidence>
<comment type="caution">
    <text evidence="2">The sequence shown here is derived from an EMBL/GenBank/DDBJ whole genome shotgun (WGS) entry which is preliminary data.</text>
</comment>
<feature type="region of interest" description="Disordered" evidence="1">
    <location>
        <begin position="289"/>
        <end position="338"/>
    </location>
</feature>
<feature type="compositionally biased region" description="Polar residues" evidence="1">
    <location>
        <begin position="449"/>
        <end position="464"/>
    </location>
</feature>
<dbReference type="Proteomes" id="UP001147733">
    <property type="component" value="Unassembled WGS sequence"/>
</dbReference>
<feature type="region of interest" description="Disordered" evidence="1">
    <location>
        <begin position="128"/>
        <end position="160"/>
    </location>
</feature>
<reference evidence="2" key="2">
    <citation type="journal article" date="2023" name="IMA Fungus">
        <title>Comparative genomic study of the Penicillium genus elucidates a diverse pangenome and 15 lateral gene transfer events.</title>
        <authorList>
            <person name="Petersen C."/>
            <person name="Sorensen T."/>
            <person name="Nielsen M.R."/>
            <person name="Sondergaard T.E."/>
            <person name="Sorensen J.L."/>
            <person name="Fitzpatrick D.A."/>
            <person name="Frisvad J.C."/>
            <person name="Nielsen K.L."/>
        </authorList>
    </citation>
    <scope>NUCLEOTIDE SEQUENCE</scope>
    <source>
        <strain evidence="2">IBT 23319</strain>
    </source>
</reference>
<feature type="compositionally biased region" description="Basic residues" evidence="1">
    <location>
        <begin position="383"/>
        <end position="396"/>
    </location>
</feature>
<dbReference type="RefSeq" id="XP_056501516.1">
    <property type="nucleotide sequence ID" value="XM_056644702.1"/>
</dbReference>
<dbReference type="OrthoDB" id="4161595at2759"/>
<proteinExistence type="predicted"/>
<feature type="region of interest" description="Disordered" evidence="1">
    <location>
        <begin position="430"/>
        <end position="511"/>
    </location>
</feature>
<accession>A0A9W9P218</accession>
<evidence type="ECO:0000313" key="2">
    <source>
        <dbReference type="EMBL" id="KAJ5234016.1"/>
    </source>
</evidence>
<evidence type="ECO:0000313" key="3">
    <source>
        <dbReference type="Proteomes" id="UP001147733"/>
    </source>
</evidence>
<feature type="region of interest" description="Disordered" evidence="1">
    <location>
        <begin position="368"/>
        <end position="402"/>
    </location>
</feature>
<keyword evidence="3" id="KW-1185">Reference proteome</keyword>
<reference evidence="2" key="1">
    <citation type="submission" date="2022-11" db="EMBL/GenBank/DDBJ databases">
        <authorList>
            <person name="Petersen C."/>
        </authorList>
    </citation>
    <scope>NUCLEOTIDE SEQUENCE</scope>
    <source>
        <strain evidence="2">IBT 23319</strain>
    </source>
</reference>
<dbReference type="AlphaFoldDB" id="A0A9W9P218"/>
<protein>
    <recommendedName>
        <fullName evidence="4">ORP1 like protein</fullName>
    </recommendedName>
</protein>
<gene>
    <name evidence="2" type="ORF">N7469_005782</name>
</gene>
<dbReference type="EMBL" id="JAPQKT010000004">
    <property type="protein sequence ID" value="KAJ5234016.1"/>
    <property type="molecule type" value="Genomic_DNA"/>
</dbReference>
<evidence type="ECO:0000256" key="1">
    <source>
        <dbReference type="SAM" id="MobiDB-lite"/>
    </source>
</evidence>
<feature type="region of interest" description="Disordered" evidence="1">
    <location>
        <begin position="1"/>
        <end position="92"/>
    </location>
</feature>
<feature type="compositionally biased region" description="Low complexity" evidence="1">
    <location>
        <begin position="302"/>
        <end position="322"/>
    </location>
</feature>
<feature type="compositionally biased region" description="Basic residues" evidence="1">
    <location>
        <begin position="75"/>
        <end position="87"/>
    </location>
</feature>
<feature type="compositionally biased region" description="Basic residues" evidence="1">
    <location>
        <begin position="501"/>
        <end position="511"/>
    </location>
</feature>
<name>A0A9W9P218_PENCI</name>
<feature type="compositionally biased region" description="Basic and acidic residues" evidence="1">
    <location>
        <begin position="430"/>
        <end position="446"/>
    </location>
</feature>
<feature type="compositionally biased region" description="Polar residues" evidence="1">
    <location>
        <begin position="133"/>
        <end position="158"/>
    </location>
</feature>
<sequence>MPYLTGSDEPKPDDLLISVSGPPPPYLQHPTEPSQSPHERESHSPAYPSWTGLIQYPESFTRSPGQRELPDPRRTAHRHGHSKRSHSFHPQLCGTDDPLYLRPGCLWDIPGSPQVDYTPFYVHEQSRLGTKAGRQSDSVSSDYQPASSPDSSGSLTEYTTDDFSDYEDDLEETELVGSSPAFTDQSDADQNIKCEFAEICQMGADGEKTHYRKIISHIFGRNKSATKVFPEEVWVHYCRKHYQRARYRAGEWPFTQCNLLEESLVRMEKWGGVESFQLILRRREQERIHHTDDQDNNDANPGQASHASARSSSKSTSSGKSRQAGRRNPRAVIAPVPDWLRERTGSGLNFEDIGDIIREIRQYLKERRGVETKEPGKVDLPSKAKKGHRASSKRPPTRTPISSIRFPDIEIIPTFRKWALEDYERRYKLRKQEDKKGKGKEIEKKKPSPNVSGGRSNTGFTTRARSSRRVMRDISRSPSVADIGRSQKARQSVGRINSRGAVKKPLKRSSK</sequence>